<evidence type="ECO:0000313" key="2">
    <source>
        <dbReference type="EMBL" id="THG90063.1"/>
    </source>
</evidence>
<name>A0A4S4JXU0_ALKAL</name>
<protein>
    <submittedName>
        <fullName evidence="2">Uncharacterized protein</fullName>
    </submittedName>
</protein>
<evidence type="ECO:0000256" key="1">
    <source>
        <dbReference type="SAM" id="Phobius"/>
    </source>
</evidence>
<organism evidence="2 3">
    <name type="scientific">Alkalihalobacillus alcalophilus ATCC 27647 = CGMCC 1.3604</name>
    <dbReference type="NCBI Taxonomy" id="1218173"/>
    <lineage>
        <taxon>Bacteria</taxon>
        <taxon>Bacillati</taxon>
        <taxon>Bacillota</taxon>
        <taxon>Bacilli</taxon>
        <taxon>Bacillales</taxon>
        <taxon>Bacillaceae</taxon>
        <taxon>Alkalihalobacillus</taxon>
    </lineage>
</organism>
<dbReference type="RefSeq" id="WP_003324326.1">
    <property type="nucleotide sequence ID" value="NZ_JALP01000178.1"/>
</dbReference>
<feature type="transmembrane region" description="Helical" evidence="1">
    <location>
        <begin position="20"/>
        <end position="41"/>
    </location>
</feature>
<gene>
    <name evidence="2" type="ORF">AJ85_13535</name>
</gene>
<keyword evidence="1" id="KW-0812">Transmembrane</keyword>
<dbReference type="AlphaFoldDB" id="A0A4S4JXU0"/>
<proteinExistence type="predicted"/>
<dbReference type="EMBL" id="JALP01000178">
    <property type="protein sequence ID" value="THG90063.1"/>
    <property type="molecule type" value="Genomic_DNA"/>
</dbReference>
<accession>A0A4S4JXU0</accession>
<keyword evidence="1" id="KW-0472">Membrane</keyword>
<evidence type="ECO:0000313" key="3">
    <source>
        <dbReference type="Proteomes" id="UP000297014"/>
    </source>
</evidence>
<reference evidence="2 3" key="1">
    <citation type="submission" date="2014-01" db="EMBL/GenBank/DDBJ databases">
        <title>Draft genome sequencing of Bacillus alcalophilus CGMCC 1.3604.</title>
        <authorList>
            <person name="Yang J."/>
            <person name="Diao L."/>
            <person name="Yang S."/>
        </authorList>
    </citation>
    <scope>NUCLEOTIDE SEQUENCE [LARGE SCALE GENOMIC DNA]</scope>
    <source>
        <strain evidence="2 3">CGMCC 1.3604</strain>
    </source>
</reference>
<dbReference type="Proteomes" id="UP000297014">
    <property type="component" value="Unassembled WGS sequence"/>
</dbReference>
<dbReference type="OrthoDB" id="1738492at2"/>
<sequence length="209" mass="24759">MAQKNTLKSWGTNFFFYYKYHTLLIVVISILSIFILSSLFAEEKDVQDYKSDESPLHILIFGEFEEDKLEEIHSQVNMLFPLWDPIHLEFIYAPTEIMEYNDLASFYQNQVVIQETEPDIYIFDKHYYQQFVENGPFLDTRFLQMNIPLEKQLPIAGTESEQLFYYGIDVNNFSPFQLLGDQDKFLLIHKSTNRIDSVEQFLQKLLYGG</sequence>
<keyword evidence="1" id="KW-1133">Transmembrane helix</keyword>
<comment type="caution">
    <text evidence="2">The sequence shown here is derived from an EMBL/GenBank/DDBJ whole genome shotgun (WGS) entry which is preliminary data.</text>
</comment>